<evidence type="ECO:0000313" key="7">
    <source>
        <dbReference type="Proteomes" id="UP000005408"/>
    </source>
</evidence>
<evidence type="ECO:0000313" key="6">
    <source>
        <dbReference type="EnsemblMetazoa" id="G24610.1:cds"/>
    </source>
</evidence>
<keyword evidence="4 5" id="KW-0472">Membrane</keyword>
<evidence type="ECO:0000256" key="5">
    <source>
        <dbReference type="SAM" id="Phobius"/>
    </source>
</evidence>
<evidence type="ECO:0008006" key="8">
    <source>
        <dbReference type="Google" id="ProtNLM"/>
    </source>
</evidence>
<protein>
    <recommendedName>
        <fullName evidence="8">Tetraspanin</fullName>
    </recommendedName>
</protein>
<dbReference type="EnsemblMetazoa" id="G24610.1">
    <property type="protein sequence ID" value="G24610.1:cds"/>
    <property type="gene ID" value="G24610"/>
</dbReference>
<evidence type="ECO:0000256" key="4">
    <source>
        <dbReference type="ARBA" id="ARBA00023136"/>
    </source>
</evidence>
<feature type="transmembrane region" description="Helical" evidence="5">
    <location>
        <begin position="100"/>
        <end position="127"/>
    </location>
</feature>
<dbReference type="Pfam" id="PF00335">
    <property type="entry name" value="Tetraspanin"/>
    <property type="match status" value="1"/>
</dbReference>
<keyword evidence="7" id="KW-1185">Reference proteome</keyword>
<feature type="transmembrane region" description="Helical" evidence="5">
    <location>
        <begin position="271"/>
        <end position="292"/>
    </location>
</feature>
<accession>A0A8W8KQF7</accession>
<proteinExistence type="predicted"/>
<keyword evidence="3 5" id="KW-1133">Transmembrane helix</keyword>
<evidence type="ECO:0000256" key="3">
    <source>
        <dbReference type="ARBA" id="ARBA00022989"/>
    </source>
</evidence>
<organism evidence="6 7">
    <name type="scientific">Magallana gigas</name>
    <name type="common">Pacific oyster</name>
    <name type="synonym">Crassostrea gigas</name>
    <dbReference type="NCBI Taxonomy" id="29159"/>
    <lineage>
        <taxon>Eukaryota</taxon>
        <taxon>Metazoa</taxon>
        <taxon>Spiralia</taxon>
        <taxon>Lophotrochozoa</taxon>
        <taxon>Mollusca</taxon>
        <taxon>Bivalvia</taxon>
        <taxon>Autobranchia</taxon>
        <taxon>Pteriomorphia</taxon>
        <taxon>Ostreida</taxon>
        <taxon>Ostreoidea</taxon>
        <taxon>Ostreidae</taxon>
        <taxon>Magallana</taxon>
    </lineage>
</organism>
<reference evidence="6" key="1">
    <citation type="submission" date="2022-08" db="UniProtKB">
        <authorList>
            <consortium name="EnsemblMetazoa"/>
        </authorList>
    </citation>
    <scope>IDENTIFICATION</scope>
    <source>
        <strain evidence="6">05x7-T-G4-1.051#20</strain>
    </source>
</reference>
<feature type="transmembrane region" description="Helical" evidence="5">
    <location>
        <begin position="72"/>
        <end position="93"/>
    </location>
</feature>
<dbReference type="InterPro" id="IPR008952">
    <property type="entry name" value="Tetraspanin_EC2_sf"/>
</dbReference>
<sequence>MTRTYLVQSAILAWIVTTLLSITSGPMIKMYLSIEDCSNGLSVHKKLQKLNINTSSDFGGIKNTTELFFARLTYFLACVLGLSIILTILMIFPQMFYKKILYAAVVFFSLFTAAFIGLTIWSVLLYVDLYNEQIDPNTKTGDLHGQMVSSLKDYFRSDNLTTETKISNEWNQLFIDFECCGVNRVAGTTNDFDHTSWCTTHGSCQATASQIPKTCCKGFTENDYQYAPSDCHSSVSPGIYYDKGCFSVIKKEVIKEIDSFTDEILTEGLRVILVMGSCSFLSLIGLCVFIGLCSTESGANRQTKNASTMTEHAKHLIFQEKIIIIQL</sequence>
<dbReference type="GO" id="GO:0016020">
    <property type="term" value="C:membrane"/>
    <property type="evidence" value="ECO:0007669"/>
    <property type="project" value="UniProtKB-SubCell"/>
</dbReference>
<name>A0A8W8KQF7_MAGGI</name>
<evidence type="ECO:0000256" key="1">
    <source>
        <dbReference type="ARBA" id="ARBA00004141"/>
    </source>
</evidence>
<comment type="subcellular location">
    <subcellularLocation>
        <location evidence="1">Membrane</location>
        <topology evidence="1">Multi-pass membrane protein</topology>
    </subcellularLocation>
</comment>
<dbReference type="Gene3D" id="1.10.1450.10">
    <property type="entry name" value="Tetraspanin"/>
    <property type="match status" value="1"/>
</dbReference>
<dbReference type="AlphaFoldDB" id="A0A8W8KQF7"/>
<evidence type="ECO:0000256" key="2">
    <source>
        <dbReference type="ARBA" id="ARBA00022692"/>
    </source>
</evidence>
<keyword evidence="2 5" id="KW-0812">Transmembrane</keyword>
<dbReference type="InterPro" id="IPR018499">
    <property type="entry name" value="Tetraspanin/Peripherin"/>
</dbReference>
<dbReference type="Proteomes" id="UP000005408">
    <property type="component" value="Unassembled WGS sequence"/>
</dbReference>